<proteinExistence type="predicted"/>
<dbReference type="AlphaFoldDB" id="A0A3B1D530"/>
<gene>
    <name evidence="1" type="ORF">MNBD_PLANCTO02-1290</name>
</gene>
<evidence type="ECO:0008006" key="2">
    <source>
        <dbReference type="Google" id="ProtNLM"/>
    </source>
</evidence>
<accession>A0A3B1D530</accession>
<reference evidence="1" key="1">
    <citation type="submission" date="2018-06" db="EMBL/GenBank/DDBJ databases">
        <authorList>
            <person name="Zhirakovskaya E."/>
        </authorList>
    </citation>
    <scope>NUCLEOTIDE SEQUENCE</scope>
</reference>
<dbReference type="EMBL" id="UOGL01000112">
    <property type="protein sequence ID" value="VAX37289.1"/>
    <property type="molecule type" value="Genomic_DNA"/>
</dbReference>
<organism evidence="1">
    <name type="scientific">hydrothermal vent metagenome</name>
    <dbReference type="NCBI Taxonomy" id="652676"/>
    <lineage>
        <taxon>unclassified sequences</taxon>
        <taxon>metagenomes</taxon>
        <taxon>ecological metagenomes</taxon>
    </lineage>
</organism>
<protein>
    <recommendedName>
        <fullName evidence="2">Methylated-DNA-[protein]-cysteine S-methyltransferase DNA binding domain-containing protein</fullName>
    </recommendedName>
</protein>
<name>A0A3B1D530_9ZZZZ</name>
<evidence type="ECO:0000313" key="1">
    <source>
        <dbReference type="EMBL" id="VAX37289.1"/>
    </source>
</evidence>
<sequence>MTSTRAADVAEVLWELKRADKVATFSSVAERAGFSAGANGRSMITCIRNVRKDWPHLQWWRAINDKCLLENDCEQVGILKENGLELNDAEGEEGMLSVVIAEEQTMRWDDAHK</sequence>